<evidence type="ECO:0000256" key="1">
    <source>
        <dbReference type="ARBA" id="ARBA00004413"/>
    </source>
</evidence>
<dbReference type="PANTHER" id="PTHR43484">
    <property type="match status" value="1"/>
</dbReference>
<dbReference type="PATRIC" id="fig|1172190.3.peg.173"/>
<reference evidence="9 10" key="1">
    <citation type="submission" date="2013-07" db="EMBL/GenBank/DDBJ databases">
        <title>Sulfurimonas hongkongensis AST-10 Genome Sequencing.</title>
        <authorList>
            <person name="Cai L."/>
            <person name="Zhang T."/>
        </authorList>
    </citation>
    <scope>NUCLEOTIDE SEQUENCE [LARGE SCALE GENOMIC DNA]</scope>
    <source>
        <strain evidence="9 10">AST-10</strain>
    </source>
</reference>
<dbReference type="eggNOG" id="COG1886">
    <property type="taxonomic scope" value="Bacteria"/>
</dbReference>
<keyword evidence="4" id="KW-1003">Cell membrane</keyword>
<dbReference type="Gene3D" id="2.30.330.10">
    <property type="entry name" value="SpoA-like"/>
    <property type="match status" value="1"/>
</dbReference>
<evidence type="ECO:0000259" key="8">
    <source>
        <dbReference type="Pfam" id="PF01052"/>
    </source>
</evidence>
<dbReference type="InterPro" id="IPR001172">
    <property type="entry name" value="FliN_T3SS_HrcQb"/>
</dbReference>
<dbReference type="GO" id="GO:0003774">
    <property type="term" value="F:cytoskeletal motor activity"/>
    <property type="evidence" value="ECO:0007669"/>
    <property type="project" value="InterPro"/>
</dbReference>
<evidence type="ECO:0000256" key="6">
    <source>
        <dbReference type="ARBA" id="ARBA00022779"/>
    </source>
</evidence>
<evidence type="ECO:0000256" key="4">
    <source>
        <dbReference type="ARBA" id="ARBA00022475"/>
    </source>
</evidence>
<comment type="caution">
    <text evidence="9">The sequence shown here is derived from an EMBL/GenBank/DDBJ whole genome shotgun (WGS) entry which is preliminary data.</text>
</comment>
<dbReference type="PRINTS" id="PR00956">
    <property type="entry name" value="FLGMOTORFLIN"/>
</dbReference>
<dbReference type="STRING" id="1172190.M947_00890"/>
<organism evidence="9 10">
    <name type="scientific">Sulfurimonas hongkongensis</name>
    <dbReference type="NCBI Taxonomy" id="1172190"/>
    <lineage>
        <taxon>Bacteria</taxon>
        <taxon>Pseudomonadati</taxon>
        <taxon>Campylobacterota</taxon>
        <taxon>Epsilonproteobacteria</taxon>
        <taxon>Campylobacterales</taxon>
        <taxon>Sulfurimonadaceae</taxon>
        <taxon>Sulfurimonas</taxon>
    </lineage>
</organism>
<evidence type="ECO:0000256" key="3">
    <source>
        <dbReference type="ARBA" id="ARBA00021897"/>
    </source>
</evidence>
<accession>T0JH28</accession>
<gene>
    <name evidence="9" type="ORF">M947_00890</name>
</gene>
<dbReference type="Pfam" id="PF01052">
    <property type="entry name" value="FliMN_C"/>
    <property type="match status" value="1"/>
</dbReference>
<evidence type="ECO:0000256" key="2">
    <source>
        <dbReference type="ARBA" id="ARBA00009226"/>
    </source>
</evidence>
<dbReference type="Proteomes" id="UP000015520">
    <property type="component" value="Unassembled WGS sequence"/>
</dbReference>
<keyword evidence="9" id="KW-0969">Cilium</keyword>
<keyword evidence="7" id="KW-0472">Membrane</keyword>
<comment type="subcellular location">
    <subcellularLocation>
        <location evidence="1">Cell membrane</location>
        <topology evidence="1">Peripheral membrane protein</topology>
        <orientation evidence="1">Cytoplasmic side</orientation>
    </subcellularLocation>
</comment>
<dbReference type="RefSeq" id="WP_021286463.1">
    <property type="nucleotide sequence ID" value="NZ_AUPZ01000002.1"/>
</dbReference>
<dbReference type="NCBIfam" id="NF006273">
    <property type="entry name" value="PRK08433.1"/>
    <property type="match status" value="1"/>
</dbReference>
<name>T0JH28_9BACT</name>
<dbReference type="EMBL" id="AUPZ01000002">
    <property type="protein sequence ID" value="EQB40385.1"/>
    <property type="molecule type" value="Genomic_DNA"/>
</dbReference>
<feature type="domain" description="Flagellar motor switch protein FliN-like C-terminal" evidence="8">
    <location>
        <begin position="30"/>
        <end position="99"/>
    </location>
</feature>
<evidence type="ECO:0000256" key="5">
    <source>
        <dbReference type="ARBA" id="ARBA00022500"/>
    </source>
</evidence>
<keyword evidence="6" id="KW-0283">Flagellar rotation</keyword>
<comment type="similarity">
    <text evidence="2">Belongs to the FliN/MopA/SpaO family.</text>
</comment>
<dbReference type="GO" id="GO:0071973">
    <property type="term" value="P:bacterial-type flagellum-dependent cell motility"/>
    <property type="evidence" value="ECO:0007669"/>
    <property type="project" value="InterPro"/>
</dbReference>
<protein>
    <recommendedName>
        <fullName evidence="3">Flagellar motor switch protein FliN</fullName>
    </recommendedName>
</protein>
<dbReference type="SUPFAM" id="SSF101801">
    <property type="entry name" value="Surface presentation of antigens (SPOA)"/>
    <property type="match status" value="1"/>
</dbReference>
<evidence type="ECO:0000313" key="10">
    <source>
        <dbReference type="Proteomes" id="UP000015520"/>
    </source>
</evidence>
<keyword evidence="10" id="KW-1185">Reference proteome</keyword>
<dbReference type="PANTHER" id="PTHR43484:SF1">
    <property type="entry name" value="FLAGELLAR MOTOR SWITCH PROTEIN FLIN"/>
    <property type="match status" value="1"/>
</dbReference>
<keyword evidence="5" id="KW-0145">Chemotaxis</keyword>
<dbReference type="OrthoDB" id="5365677at2"/>
<sequence>MAKKSKYYYGESQPPYNADKELSWMNYSGLLDMEVEFIADLGETEKTIAEILDLKKDAIIDLKKPAGESVETYVNGRILGKGEVMVYEKNLAIRINEILDSSAVLYHLSKERL</sequence>
<dbReference type="GO" id="GO:0006935">
    <property type="term" value="P:chemotaxis"/>
    <property type="evidence" value="ECO:0007669"/>
    <property type="project" value="UniProtKB-KW"/>
</dbReference>
<keyword evidence="9" id="KW-0966">Cell projection</keyword>
<dbReference type="InterPro" id="IPR001543">
    <property type="entry name" value="FliN-like_C"/>
</dbReference>
<evidence type="ECO:0000313" key="9">
    <source>
        <dbReference type="EMBL" id="EQB40385.1"/>
    </source>
</evidence>
<dbReference type="AlphaFoldDB" id="T0JH28"/>
<evidence type="ECO:0000256" key="7">
    <source>
        <dbReference type="ARBA" id="ARBA00023136"/>
    </source>
</evidence>
<proteinExistence type="inferred from homology"/>
<dbReference type="GO" id="GO:0005886">
    <property type="term" value="C:plasma membrane"/>
    <property type="evidence" value="ECO:0007669"/>
    <property type="project" value="UniProtKB-SubCell"/>
</dbReference>
<dbReference type="InterPro" id="IPR051469">
    <property type="entry name" value="FliN/MopA/SpaO"/>
</dbReference>
<dbReference type="InterPro" id="IPR036429">
    <property type="entry name" value="SpoA-like_sf"/>
</dbReference>
<dbReference type="GO" id="GO:0009425">
    <property type="term" value="C:bacterial-type flagellum basal body"/>
    <property type="evidence" value="ECO:0007669"/>
    <property type="project" value="InterPro"/>
</dbReference>
<keyword evidence="9" id="KW-0282">Flagellum</keyword>